<accession>A0A9D4K4N3</accession>
<evidence type="ECO:0000313" key="3">
    <source>
        <dbReference type="Proteomes" id="UP000828390"/>
    </source>
</evidence>
<sequence length="82" mass="8594">MPAASAVKSAKDSASSFSSPIRSRPCQLHQQSNPQMTVPAASAVPSAQDSASSFSSPIHSRQCQQLQQSHPLRKAASDFPSA</sequence>
<evidence type="ECO:0000256" key="1">
    <source>
        <dbReference type="SAM" id="MobiDB-lite"/>
    </source>
</evidence>
<dbReference type="AlphaFoldDB" id="A0A9D4K4N3"/>
<keyword evidence="3" id="KW-1185">Reference proteome</keyword>
<organism evidence="2 3">
    <name type="scientific">Dreissena polymorpha</name>
    <name type="common">Zebra mussel</name>
    <name type="synonym">Mytilus polymorpha</name>
    <dbReference type="NCBI Taxonomy" id="45954"/>
    <lineage>
        <taxon>Eukaryota</taxon>
        <taxon>Metazoa</taxon>
        <taxon>Spiralia</taxon>
        <taxon>Lophotrochozoa</taxon>
        <taxon>Mollusca</taxon>
        <taxon>Bivalvia</taxon>
        <taxon>Autobranchia</taxon>
        <taxon>Heteroconchia</taxon>
        <taxon>Euheterodonta</taxon>
        <taxon>Imparidentia</taxon>
        <taxon>Neoheterodontei</taxon>
        <taxon>Myida</taxon>
        <taxon>Dreissenoidea</taxon>
        <taxon>Dreissenidae</taxon>
        <taxon>Dreissena</taxon>
    </lineage>
</organism>
<feature type="region of interest" description="Disordered" evidence="1">
    <location>
        <begin position="1"/>
        <end position="82"/>
    </location>
</feature>
<dbReference type="Proteomes" id="UP000828390">
    <property type="component" value="Unassembled WGS sequence"/>
</dbReference>
<reference evidence="2" key="1">
    <citation type="journal article" date="2019" name="bioRxiv">
        <title>The Genome of the Zebra Mussel, Dreissena polymorpha: A Resource for Invasive Species Research.</title>
        <authorList>
            <person name="McCartney M.A."/>
            <person name="Auch B."/>
            <person name="Kono T."/>
            <person name="Mallez S."/>
            <person name="Zhang Y."/>
            <person name="Obille A."/>
            <person name="Becker A."/>
            <person name="Abrahante J.E."/>
            <person name="Garbe J."/>
            <person name="Badalamenti J.P."/>
            <person name="Herman A."/>
            <person name="Mangelson H."/>
            <person name="Liachko I."/>
            <person name="Sullivan S."/>
            <person name="Sone E.D."/>
            <person name="Koren S."/>
            <person name="Silverstein K.A.T."/>
            <person name="Beckman K.B."/>
            <person name="Gohl D.M."/>
        </authorList>
    </citation>
    <scope>NUCLEOTIDE SEQUENCE</scope>
    <source>
        <strain evidence="2">Duluth1</strain>
        <tissue evidence="2">Whole animal</tissue>
    </source>
</reference>
<comment type="caution">
    <text evidence="2">The sequence shown here is derived from an EMBL/GenBank/DDBJ whole genome shotgun (WGS) entry which is preliminary data.</text>
</comment>
<feature type="compositionally biased region" description="Low complexity" evidence="1">
    <location>
        <begin position="46"/>
        <end position="56"/>
    </location>
</feature>
<evidence type="ECO:0000313" key="2">
    <source>
        <dbReference type="EMBL" id="KAH3832968.1"/>
    </source>
</evidence>
<dbReference type="EMBL" id="JAIWYP010000004">
    <property type="protein sequence ID" value="KAH3832968.1"/>
    <property type="molecule type" value="Genomic_DNA"/>
</dbReference>
<reference evidence="2" key="2">
    <citation type="submission" date="2020-11" db="EMBL/GenBank/DDBJ databases">
        <authorList>
            <person name="McCartney M.A."/>
            <person name="Auch B."/>
            <person name="Kono T."/>
            <person name="Mallez S."/>
            <person name="Becker A."/>
            <person name="Gohl D.M."/>
            <person name="Silverstein K.A.T."/>
            <person name="Koren S."/>
            <person name="Bechman K.B."/>
            <person name="Herman A."/>
            <person name="Abrahante J.E."/>
            <person name="Garbe J."/>
        </authorList>
    </citation>
    <scope>NUCLEOTIDE SEQUENCE</scope>
    <source>
        <strain evidence="2">Duluth1</strain>
        <tissue evidence="2">Whole animal</tissue>
    </source>
</reference>
<proteinExistence type="predicted"/>
<feature type="compositionally biased region" description="Polar residues" evidence="1">
    <location>
        <begin position="57"/>
        <end position="70"/>
    </location>
</feature>
<protein>
    <submittedName>
        <fullName evidence="2">Uncharacterized protein</fullName>
    </submittedName>
</protein>
<gene>
    <name evidence="2" type="ORF">DPMN_106264</name>
</gene>
<feature type="compositionally biased region" description="Low complexity" evidence="1">
    <location>
        <begin position="1"/>
        <end position="25"/>
    </location>
</feature>
<name>A0A9D4K4N3_DREPO</name>